<evidence type="ECO:0000256" key="2">
    <source>
        <dbReference type="ARBA" id="ARBA00022801"/>
    </source>
</evidence>
<feature type="region of interest" description="Disordered" evidence="5">
    <location>
        <begin position="1"/>
        <end position="24"/>
    </location>
</feature>
<dbReference type="CDD" id="cd06165">
    <property type="entry name" value="Sortase_A"/>
    <property type="match status" value="1"/>
</dbReference>
<keyword evidence="3" id="KW-0788">Thiol protease</keyword>
<dbReference type="OrthoDB" id="1648028at2"/>
<keyword evidence="1" id="KW-0645">Protease</keyword>
<evidence type="ECO:0000256" key="6">
    <source>
        <dbReference type="SAM" id="Phobius"/>
    </source>
</evidence>
<reference evidence="7 8" key="1">
    <citation type="submission" date="2017-12" db="EMBL/GenBank/DDBJ databases">
        <title>Phylogenetic diversity of female urinary microbiome.</title>
        <authorList>
            <person name="Thomas-White K."/>
            <person name="Wolfe A.J."/>
        </authorList>
    </citation>
    <scope>NUCLEOTIDE SEQUENCE [LARGE SCALE GENOMIC DNA]</scope>
    <source>
        <strain evidence="7 8">UMB0898</strain>
    </source>
</reference>
<feature type="transmembrane region" description="Helical" evidence="6">
    <location>
        <begin position="31"/>
        <end position="49"/>
    </location>
</feature>
<evidence type="ECO:0000256" key="5">
    <source>
        <dbReference type="SAM" id="MobiDB-lite"/>
    </source>
</evidence>
<evidence type="ECO:0000256" key="1">
    <source>
        <dbReference type="ARBA" id="ARBA00022670"/>
    </source>
</evidence>
<evidence type="ECO:0000256" key="4">
    <source>
        <dbReference type="PIRSR" id="PIRSR605754-1"/>
    </source>
</evidence>
<dbReference type="InterPro" id="IPR023365">
    <property type="entry name" value="Sortase_dom-sf"/>
</dbReference>
<name>A0A2I1JWR9_9LACT</name>
<dbReference type="RefSeq" id="WP_006702009.1">
    <property type="nucleotide sequence ID" value="NZ_PKHE01000020.1"/>
</dbReference>
<evidence type="ECO:0000256" key="3">
    <source>
        <dbReference type="ARBA" id="ARBA00022807"/>
    </source>
</evidence>
<proteinExistence type="predicted"/>
<accession>A0A2I1JWR9</accession>
<dbReference type="Pfam" id="PF04203">
    <property type="entry name" value="Sortase"/>
    <property type="match status" value="1"/>
</dbReference>
<sequence>MSQKYKSRAEIHNSSRRSRKKPRKKRGFRRFLNFVGILLILTGVGLLLLDPIKNHFIRERTNMNTVANVSRDDIVRNNGANVSFDWTNISALDARQVLMSNVNPEDLPVIGGVAMPELGMNLPIYKGASQEGMFYGAGTLYPEQEMGKSNYSIASHHSIHKDLLFAPLLHAEYGQKIYLTDLEKIYEYEVTNIETVSPDRVDVTYPTEVPTITMITCDSGLVNRVIVQGTLKETYTINDAPKESLDAFKIKQTVPE</sequence>
<keyword evidence="2" id="KW-0378">Hydrolase</keyword>
<dbReference type="AlphaFoldDB" id="A0A2I1JWR9"/>
<dbReference type="InterPro" id="IPR005754">
    <property type="entry name" value="Sortase"/>
</dbReference>
<dbReference type="GO" id="GO:0006508">
    <property type="term" value="P:proteolysis"/>
    <property type="evidence" value="ECO:0007669"/>
    <property type="project" value="UniProtKB-KW"/>
</dbReference>
<dbReference type="EMBL" id="PKHE01000020">
    <property type="protein sequence ID" value="PKY87831.1"/>
    <property type="molecule type" value="Genomic_DNA"/>
</dbReference>
<evidence type="ECO:0000313" key="8">
    <source>
        <dbReference type="Proteomes" id="UP000234384"/>
    </source>
</evidence>
<dbReference type="SUPFAM" id="SSF63817">
    <property type="entry name" value="Sortase"/>
    <property type="match status" value="1"/>
</dbReference>
<protein>
    <submittedName>
        <fullName evidence="7">Class A sortase</fullName>
    </submittedName>
</protein>
<gene>
    <name evidence="7" type="ORF">CYJ57_06650</name>
</gene>
<organism evidence="7 8">
    <name type="scientific">Falseniella ignava</name>
    <dbReference type="NCBI Taxonomy" id="137730"/>
    <lineage>
        <taxon>Bacteria</taxon>
        <taxon>Bacillati</taxon>
        <taxon>Bacillota</taxon>
        <taxon>Bacilli</taxon>
        <taxon>Lactobacillales</taxon>
        <taxon>Aerococcaceae</taxon>
        <taxon>Falseniella</taxon>
    </lineage>
</organism>
<feature type="compositionally biased region" description="Basic residues" evidence="5">
    <location>
        <begin position="14"/>
        <end position="24"/>
    </location>
</feature>
<feature type="active site" description="Proton donor/acceptor" evidence="4">
    <location>
        <position position="156"/>
    </location>
</feature>
<keyword evidence="6" id="KW-0812">Transmembrane</keyword>
<comment type="caution">
    <text evidence="7">The sequence shown here is derived from an EMBL/GenBank/DDBJ whole genome shotgun (WGS) entry which is preliminary data.</text>
</comment>
<keyword evidence="6" id="KW-0472">Membrane</keyword>
<dbReference type="InterPro" id="IPR042007">
    <property type="entry name" value="Sortase_A"/>
</dbReference>
<dbReference type="Proteomes" id="UP000234384">
    <property type="component" value="Unassembled WGS sequence"/>
</dbReference>
<dbReference type="GO" id="GO:0008234">
    <property type="term" value="F:cysteine-type peptidase activity"/>
    <property type="evidence" value="ECO:0007669"/>
    <property type="project" value="UniProtKB-KW"/>
</dbReference>
<dbReference type="NCBIfam" id="TIGR01076">
    <property type="entry name" value="sortase_fam"/>
    <property type="match status" value="1"/>
</dbReference>
<feature type="active site" description="Acyl-thioester intermediate" evidence="4">
    <location>
        <position position="217"/>
    </location>
</feature>
<dbReference type="Gene3D" id="2.40.260.10">
    <property type="entry name" value="Sortase"/>
    <property type="match status" value="1"/>
</dbReference>
<keyword evidence="6" id="KW-1133">Transmembrane helix</keyword>
<evidence type="ECO:0000313" key="7">
    <source>
        <dbReference type="EMBL" id="PKY87831.1"/>
    </source>
</evidence>